<dbReference type="EMBL" id="VRSV01000001">
    <property type="protein sequence ID" value="TXK13359.1"/>
    <property type="molecule type" value="Genomic_DNA"/>
</dbReference>
<sequence length="170" mass="17346">MSREEHAREGAQSVIPDDEVLDVAVVMPRGSTFAGVLGAAAGVAGGGSNTTAWGVAGGMIGERVNAASKGSYPSLVLALSPKRLYVLGRTSTGLVGGWKHLHPVAHIEREHLEVTKHRRGTVLVIGLTDTTTGTTLEVEAQNIGGLGLKDLLGEVEADGSAAVDADGGKS</sequence>
<name>A0A5C8I4Y6_9MICO</name>
<keyword evidence="2" id="KW-1185">Reference proteome</keyword>
<gene>
    <name evidence="1" type="ORF">FVP77_08120</name>
</gene>
<dbReference type="AlphaFoldDB" id="A0A5C8I4Y6"/>
<evidence type="ECO:0000313" key="2">
    <source>
        <dbReference type="Proteomes" id="UP000321034"/>
    </source>
</evidence>
<dbReference type="RefSeq" id="WP_147894017.1">
    <property type="nucleotide sequence ID" value="NZ_BAAANR010000001.1"/>
</dbReference>
<accession>A0A5C8I4Y6</accession>
<protein>
    <submittedName>
        <fullName evidence="1">Uncharacterized protein</fullName>
    </submittedName>
</protein>
<evidence type="ECO:0000313" key="1">
    <source>
        <dbReference type="EMBL" id="TXK13359.1"/>
    </source>
</evidence>
<comment type="caution">
    <text evidence="1">The sequence shown here is derived from an EMBL/GenBank/DDBJ whole genome shotgun (WGS) entry which is preliminary data.</text>
</comment>
<organism evidence="1 2">
    <name type="scientific">Microbacterium hatanonis</name>
    <dbReference type="NCBI Taxonomy" id="404366"/>
    <lineage>
        <taxon>Bacteria</taxon>
        <taxon>Bacillati</taxon>
        <taxon>Actinomycetota</taxon>
        <taxon>Actinomycetes</taxon>
        <taxon>Micrococcales</taxon>
        <taxon>Microbacteriaceae</taxon>
        <taxon>Microbacterium</taxon>
    </lineage>
</organism>
<dbReference type="Proteomes" id="UP000321034">
    <property type="component" value="Unassembled WGS sequence"/>
</dbReference>
<dbReference type="OrthoDB" id="5068451at2"/>
<reference evidence="1 2" key="1">
    <citation type="submission" date="2019-08" db="EMBL/GenBank/DDBJ databases">
        <authorList>
            <person name="Dong K."/>
        </authorList>
    </citation>
    <scope>NUCLEOTIDE SEQUENCE [LARGE SCALE GENOMIC DNA]</scope>
    <source>
        <strain evidence="1 2">JCM14558</strain>
    </source>
</reference>
<proteinExistence type="predicted"/>